<evidence type="ECO:0000256" key="1">
    <source>
        <dbReference type="SAM" id="Phobius"/>
    </source>
</evidence>
<feature type="transmembrane region" description="Helical" evidence="1">
    <location>
        <begin position="165"/>
        <end position="185"/>
    </location>
</feature>
<dbReference type="Proteomes" id="UP000681722">
    <property type="component" value="Unassembled WGS sequence"/>
</dbReference>
<dbReference type="Proteomes" id="UP000682733">
    <property type="component" value="Unassembled WGS sequence"/>
</dbReference>
<protein>
    <submittedName>
        <fullName evidence="2">Uncharacterized protein</fullName>
    </submittedName>
</protein>
<evidence type="ECO:0000313" key="2">
    <source>
        <dbReference type="EMBL" id="CAF0763476.1"/>
    </source>
</evidence>
<feature type="transmembrane region" description="Helical" evidence="1">
    <location>
        <begin position="6"/>
        <end position="24"/>
    </location>
</feature>
<organism evidence="2 6">
    <name type="scientific">Didymodactylos carnosus</name>
    <dbReference type="NCBI Taxonomy" id="1234261"/>
    <lineage>
        <taxon>Eukaryota</taxon>
        <taxon>Metazoa</taxon>
        <taxon>Spiralia</taxon>
        <taxon>Gnathifera</taxon>
        <taxon>Rotifera</taxon>
        <taxon>Eurotatoria</taxon>
        <taxon>Bdelloidea</taxon>
        <taxon>Philodinida</taxon>
        <taxon>Philodinidae</taxon>
        <taxon>Didymodactylos</taxon>
    </lineage>
</organism>
<dbReference type="EMBL" id="CAJNOK010016527">
    <property type="protein sequence ID" value="CAF1247018.1"/>
    <property type="molecule type" value="Genomic_DNA"/>
</dbReference>
<evidence type="ECO:0000313" key="6">
    <source>
        <dbReference type="Proteomes" id="UP000663829"/>
    </source>
</evidence>
<keyword evidence="1" id="KW-1133">Transmembrane helix</keyword>
<dbReference type="Proteomes" id="UP000663829">
    <property type="component" value="Unassembled WGS sequence"/>
</dbReference>
<dbReference type="EMBL" id="CAJNOQ010000142">
    <property type="protein sequence ID" value="CAF0763476.1"/>
    <property type="molecule type" value="Genomic_DNA"/>
</dbReference>
<sequence length="189" mass="21836">MVPAPVVNLFIAYFLLFIHFVFGVDEVATSNPIRLTITPHFGDIMNDIELECRVLSNVGLTENLYIRCLTDQVRPSGILLKYESDNNKCTLPHKFWNNSHLSVCNKTLIRMKINFTTTDPSILYVTYECRIGNDYYDKQTYRLITSDNSRLYEPSQKSLFSSSHLLLLSNYKLLFISYVILSFSLNNLV</sequence>
<dbReference type="EMBL" id="CAJOBC010000142">
    <property type="protein sequence ID" value="CAF3544621.1"/>
    <property type="molecule type" value="Genomic_DNA"/>
</dbReference>
<reference evidence="2" key="1">
    <citation type="submission" date="2021-02" db="EMBL/GenBank/DDBJ databases">
        <authorList>
            <person name="Nowell W R."/>
        </authorList>
    </citation>
    <scope>NUCLEOTIDE SEQUENCE</scope>
</reference>
<evidence type="ECO:0000313" key="3">
    <source>
        <dbReference type="EMBL" id="CAF1247018.1"/>
    </source>
</evidence>
<dbReference type="AlphaFoldDB" id="A0A813Q864"/>
<gene>
    <name evidence="2" type="ORF">GPM918_LOCUS1521</name>
    <name evidence="3" type="ORF">OVA965_LOCUS26095</name>
    <name evidence="4" type="ORF">SRO942_LOCUS1521</name>
    <name evidence="5" type="ORF">TMI583_LOCUS26831</name>
</gene>
<comment type="caution">
    <text evidence="2">The sequence shown here is derived from an EMBL/GenBank/DDBJ whole genome shotgun (WGS) entry which is preliminary data.</text>
</comment>
<proteinExistence type="predicted"/>
<evidence type="ECO:0000313" key="4">
    <source>
        <dbReference type="EMBL" id="CAF3544621.1"/>
    </source>
</evidence>
<keyword evidence="1" id="KW-0812">Transmembrane</keyword>
<evidence type="ECO:0000313" key="5">
    <source>
        <dbReference type="EMBL" id="CAF4054622.1"/>
    </source>
</evidence>
<keyword evidence="6" id="KW-1185">Reference proteome</keyword>
<keyword evidence="1" id="KW-0472">Membrane</keyword>
<name>A0A813Q864_9BILA</name>
<dbReference type="EMBL" id="CAJOBA010038075">
    <property type="protein sequence ID" value="CAF4054622.1"/>
    <property type="molecule type" value="Genomic_DNA"/>
</dbReference>
<dbReference type="Proteomes" id="UP000677228">
    <property type="component" value="Unassembled WGS sequence"/>
</dbReference>
<accession>A0A813Q864</accession>